<evidence type="ECO:0000259" key="11">
    <source>
        <dbReference type="Pfam" id="PF01578"/>
    </source>
</evidence>
<keyword evidence="13" id="KW-0456">Lyase</keyword>
<dbReference type="InterPro" id="IPR003567">
    <property type="entry name" value="Cyt_c_biogenesis"/>
</dbReference>
<feature type="transmembrane region" description="Helical" evidence="10">
    <location>
        <begin position="278"/>
        <end position="298"/>
    </location>
</feature>
<evidence type="ECO:0000256" key="8">
    <source>
        <dbReference type="ARBA" id="ARBA00023136"/>
    </source>
</evidence>
<feature type="transmembrane region" description="Helical" evidence="10">
    <location>
        <begin position="6"/>
        <end position="28"/>
    </location>
</feature>
<dbReference type="Proteomes" id="UP001524944">
    <property type="component" value="Unassembled WGS sequence"/>
</dbReference>
<feature type="transmembrane region" description="Helical" evidence="10">
    <location>
        <begin position="40"/>
        <end position="63"/>
    </location>
</feature>
<feature type="transmembrane region" description="Helical" evidence="10">
    <location>
        <begin position="83"/>
        <end position="110"/>
    </location>
</feature>
<sequence>MITATFGYGLLILALLAGLYTLYLNLAGLKEKREGLLSKAQLGMAVTGAFVTASSLIMLYALLTNDFSLKYVHDYSSTQLPLAYKISAFWAGNAGSLLLWAQMLVVAGVLVTFSHHHRDQNFFAVVSSVILVNIIFFLVSMILFANPFEGLPPGVEEGRGLNPMLRTPWMVIHPVAVYLGYVGWVVPFAFAMASLVHKRKDHQWLVYSRQWAVLSWLFLSIGNLLGAQWAYIELGWGGYWAWDPVENASFLPWLTGTAFLHSLMIQERKGMFKVWNQVLVIITYVLTLYGTFLVRSGILASVHAFPKSNLNYWFGFFMFAMLFWALYLLFTRRNLLKGEQEIIAFFSKETSFLLNNILFICCAVIIFFGTNLPIFSGMLTGVERAVGQEWFNASTGPVLLAIILLIGLCTLIPWKKTEPLQLLRIYFLPLAGSLILCVILFLQGMHHAWSLIGFSVITFVLINTLRAIVQDIGNWSKNNGRAGVRRGIGGHLAHLGVTLFALGVIGNAFYTVETIETVSVGETFSVGKVNDYDITFQGVKSREDGANAVIYTDLLVARNGKSVGTLTPEKIFYPGWESPRTEIVILGGPVEDLYIVLAGWGDQGSEATLEVHVNPLMNWLWIGGYVLILGTLLVLLPSKRLPDKRLIP</sequence>
<feature type="transmembrane region" description="Helical" evidence="10">
    <location>
        <begin position="448"/>
        <end position="469"/>
    </location>
</feature>
<evidence type="ECO:0000256" key="7">
    <source>
        <dbReference type="ARBA" id="ARBA00022989"/>
    </source>
</evidence>
<comment type="function">
    <text evidence="9">Required for the biogenesis of c-type cytochromes. Possible subunit of a heme lyase.</text>
</comment>
<evidence type="ECO:0000259" key="12">
    <source>
        <dbReference type="Pfam" id="PF16327"/>
    </source>
</evidence>
<evidence type="ECO:0000313" key="14">
    <source>
        <dbReference type="Proteomes" id="UP001524944"/>
    </source>
</evidence>
<feature type="transmembrane region" description="Helical" evidence="10">
    <location>
        <begin position="122"/>
        <end position="145"/>
    </location>
</feature>
<protein>
    <submittedName>
        <fullName evidence="13">Heme lyase CcmF/NrfE family subunit</fullName>
    </submittedName>
</protein>
<dbReference type="PRINTS" id="PR01410">
    <property type="entry name" value="CCBIOGENESIS"/>
</dbReference>
<feature type="transmembrane region" description="Helical" evidence="10">
    <location>
        <begin position="490"/>
        <end position="510"/>
    </location>
</feature>
<feature type="transmembrane region" description="Helical" evidence="10">
    <location>
        <begin position="390"/>
        <end position="411"/>
    </location>
</feature>
<feature type="transmembrane region" description="Helical" evidence="10">
    <location>
        <begin position="351"/>
        <end position="370"/>
    </location>
</feature>
<dbReference type="Pfam" id="PF01578">
    <property type="entry name" value="Cytochrom_C_asm"/>
    <property type="match status" value="1"/>
</dbReference>
<feature type="transmembrane region" description="Helical" evidence="10">
    <location>
        <begin position="619"/>
        <end position="636"/>
    </location>
</feature>
<name>A0ABT1Y2M0_9FIRM</name>
<keyword evidence="8 10" id="KW-0472">Membrane</keyword>
<keyword evidence="4" id="KW-0997">Cell inner membrane</keyword>
<keyword evidence="5 10" id="KW-0812">Transmembrane</keyword>
<evidence type="ECO:0000256" key="1">
    <source>
        <dbReference type="ARBA" id="ARBA00004429"/>
    </source>
</evidence>
<evidence type="ECO:0000256" key="9">
    <source>
        <dbReference type="ARBA" id="ARBA00037230"/>
    </source>
</evidence>
<keyword evidence="3" id="KW-1003">Cell membrane</keyword>
<dbReference type="InterPro" id="IPR002541">
    <property type="entry name" value="Cyt_c_assembly"/>
</dbReference>
<evidence type="ECO:0000256" key="5">
    <source>
        <dbReference type="ARBA" id="ARBA00022692"/>
    </source>
</evidence>
<dbReference type="EMBL" id="JANPWE010000002">
    <property type="protein sequence ID" value="MCR6545117.1"/>
    <property type="molecule type" value="Genomic_DNA"/>
</dbReference>
<gene>
    <name evidence="13" type="ORF">NVS47_06240</name>
</gene>
<comment type="caution">
    <text evidence="13">The sequence shown here is derived from an EMBL/GenBank/DDBJ whole genome shotgun (WGS) entry which is preliminary data.</text>
</comment>
<dbReference type="InterPro" id="IPR003568">
    <property type="entry name" value="Cyt_c_biogenesis_CcmF"/>
</dbReference>
<comment type="similarity">
    <text evidence="2">Belongs to the CcmF/CycK/Ccl1/NrfE/CcsA family.</text>
</comment>
<feature type="transmembrane region" description="Helical" evidence="10">
    <location>
        <begin position="211"/>
        <end position="230"/>
    </location>
</feature>
<feature type="transmembrane region" description="Helical" evidence="10">
    <location>
        <begin position="171"/>
        <end position="190"/>
    </location>
</feature>
<dbReference type="Pfam" id="PF16327">
    <property type="entry name" value="CcmF_C"/>
    <property type="match status" value="1"/>
</dbReference>
<keyword evidence="14" id="KW-1185">Reference proteome</keyword>
<dbReference type="PRINTS" id="PR01411">
    <property type="entry name" value="CCMFBIOGNSIS"/>
</dbReference>
<feature type="transmembrane region" description="Helical" evidence="10">
    <location>
        <begin position="423"/>
        <end position="442"/>
    </location>
</feature>
<evidence type="ECO:0000256" key="4">
    <source>
        <dbReference type="ARBA" id="ARBA00022519"/>
    </source>
</evidence>
<keyword evidence="7 10" id="KW-1133">Transmembrane helix</keyword>
<feature type="domain" description="Cytochrome c assembly protein" evidence="11">
    <location>
        <begin position="90"/>
        <end position="296"/>
    </location>
</feature>
<keyword evidence="6" id="KW-0201">Cytochrome c-type biogenesis</keyword>
<evidence type="ECO:0000256" key="3">
    <source>
        <dbReference type="ARBA" id="ARBA00022475"/>
    </source>
</evidence>
<evidence type="ECO:0000313" key="13">
    <source>
        <dbReference type="EMBL" id="MCR6545117.1"/>
    </source>
</evidence>
<evidence type="ECO:0000256" key="10">
    <source>
        <dbReference type="SAM" id="Phobius"/>
    </source>
</evidence>
<reference evidence="13 14" key="1">
    <citation type="submission" date="2022-08" db="EMBL/GenBank/DDBJ databases">
        <title>Proteogenomics of the novel Dehalobacterium formicoaceticum strain EZ94 highlights a key role of methyltransferases during anaerobic dichloromethane degradation.</title>
        <authorList>
            <person name="Wasmund K."/>
        </authorList>
    </citation>
    <scope>NUCLEOTIDE SEQUENCE [LARGE SCALE GENOMIC DNA]</scope>
    <source>
        <strain evidence="13 14">EZ94</strain>
    </source>
</reference>
<organism evidence="13 14">
    <name type="scientific">Dehalobacterium formicoaceticum</name>
    <dbReference type="NCBI Taxonomy" id="51515"/>
    <lineage>
        <taxon>Bacteria</taxon>
        <taxon>Bacillati</taxon>
        <taxon>Bacillota</taxon>
        <taxon>Clostridia</taxon>
        <taxon>Eubacteriales</taxon>
        <taxon>Peptococcaceae</taxon>
        <taxon>Dehalobacterium</taxon>
    </lineage>
</organism>
<dbReference type="InterPro" id="IPR032523">
    <property type="entry name" value="CcmF_C"/>
</dbReference>
<feature type="domain" description="Cytochrome c-type biogenesis protein CcmF C-terminal" evidence="12">
    <location>
        <begin position="325"/>
        <end position="635"/>
    </location>
</feature>
<dbReference type="GO" id="GO:0016829">
    <property type="term" value="F:lyase activity"/>
    <property type="evidence" value="ECO:0007669"/>
    <property type="project" value="UniProtKB-KW"/>
</dbReference>
<dbReference type="PANTHER" id="PTHR43653">
    <property type="entry name" value="CYTOCHROME C ASSEMBLY PROTEIN-RELATED"/>
    <property type="match status" value="1"/>
</dbReference>
<comment type="subcellular location">
    <subcellularLocation>
        <location evidence="1">Cell inner membrane</location>
        <topology evidence="1">Multi-pass membrane protein</topology>
    </subcellularLocation>
</comment>
<accession>A0ABT1Y2M0</accession>
<feature type="transmembrane region" description="Helical" evidence="10">
    <location>
        <begin position="310"/>
        <end position="330"/>
    </location>
</feature>
<evidence type="ECO:0000256" key="6">
    <source>
        <dbReference type="ARBA" id="ARBA00022748"/>
    </source>
</evidence>
<dbReference type="RefSeq" id="WP_089608785.1">
    <property type="nucleotide sequence ID" value="NZ_CP022121.1"/>
</dbReference>
<feature type="transmembrane region" description="Helical" evidence="10">
    <location>
        <begin position="250"/>
        <end position="266"/>
    </location>
</feature>
<evidence type="ECO:0000256" key="2">
    <source>
        <dbReference type="ARBA" id="ARBA00009186"/>
    </source>
</evidence>
<proteinExistence type="inferred from homology"/>
<dbReference type="PANTHER" id="PTHR43653:SF1">
    <property type="entry name" value="CYTOCHROME C-TYPE BIOGENESIS PROTEIN CCMF"/>
    <property type="match status" value="1"/>
</dbReference>